<comment type="cofactor">
    <cofactor evidence="1 4">
        <name>Zn(2+)</name>
        <dbReference type="ChEBI" id="CHEBI:29105"/>
    </cofactor>
    <text evidence="1 4">Binds 2 Zn(2+) ions per subunit.</text>
</comment>
<feature type="binding site" evidence="4">
    <location>
        <position position="61"/>
    </location>
    <ligand>
        <name>Zn(2+)</name>
        <dbReference type="ChEBI" id="CHEBI:29105"/>
        <label>1</label>
        <note>catalytic</note>
    </ligand>
</feature>
<feature type="binding site" evidence="3">
    <location>
        <position position="128"/>
    </location>
    <ligand>
        <name>substrate</name>
    </ligand>
</feature>
<dbReference type="Proteomes" id="UP000199334">
    <property type="component" value="Unassembled WGS sequence"/>
</dbReference>
<comment type="function">
    <text evidence="1">Catalyzes the hydrolytic cleavage of a subset of L-isoaspartyl (L-beta-aspartyl) dipeptides. Used to degrade proteins damaged by L-isoaspartyl residues formation.</text>
</comment>
<accession>A0A1G9WLI7</accession>
<feature type="domain" description="Amidohydrolase-related" evidence="5">
    <location>
        <begin position="50"/>
        <end position="372"/>
    </location>
</feature>
<evidence type="ECO:0000313" key="6">
    <source>
        <dbReference type="EMBL" id="SDM85462.1"/>
    </source>
</evidence>
<dbReference type="EMBL" id="FNIG01000001">
    <property type="protein sequence ID" value="SDM85462.1"/>
    <property type="molecule type" value="Genomic_DNA"/>
</dbReference>
<dbReference type="PANTHER" id="PTHR11647">
    <property type="entry name" value="HYDRANTOINASE/DIHYDROPYRIMIDINASE FAMILY MEMBER"/>
    <property type="match status" value="1"/>
</dbReference>
<dbReference type="EC" id="3.4.19.-" evidence="1"/>
<dbReference type="RefSeq" id="WP_093855313.1">
    <property type="nucleotide sequence ID" value="NZ_BJVZ01000018.1"/>
</dbReference>
<evidence type="ECO:0000256" key="1">
    <source>
        <dbReference type="PIRNR" id="PIRNR001238"/>
    </source>
</evidence>
<dbReference type="GO" id="GO:0046872">
    <property type="term" value="F:metal ion binding"/>
    <property type="evidence" value="ECO:0007669"/>
    <property type="project" value="UniProtKB-KW"/>
</dbReference>
<dbReference type="InterPro" id="IPR032466">
    <property type="entry name" value="Metal_Hydrolase"/>
</dbReference>
<dbReference type="Gene3D" id="3.20.20.140">
    <property type="entry name" value="Metal-dependent hydrolases"/>
    <property type="match status" value="1"/>
</dbReference>
<feature type="binding site" evidence="3">
    <location>
        <position position="225"/>
    </location>
    <ligand>
        <name>substrate</name>
    </ligand>
</feature>
<comment type="similarity">
    <text evidence="1">Belongs to the peptidase M38 family.</text>
</comment>
<dbReference type="NCBIfam" id="TIGR01975">
    <property type="entry name" value="isoAsp_dipep"/>
    <property type="match status" value="1"/>
</dbReference>
<dbReference type="InterPro" id="IPR011059">
    <property type="entry name" value="Metal-dep_hydrolase_composite"/>
</dbReference>
<comment type="PTM">
    <text evidence="1">Carboxylation allows a single lysine to coordinate two zinc ions.</text>
</comment>
<dbReference type="SUPFAM" id="SSF51556">
    <property type="entry name" value="Metallo-dependent hydrolases"/>
    <property type="match status" value="1"/>
</dbReference>
<reference evidence="6 7" key="1">
    <citation type="submission" date="2016-10" db="EMBL/GenBank/DDBJ databases">
        <authorList>
            <person name="de Groot N.N."/>
        </authorList>
    </citation>
    <scope>NUCLEOTIDE SEQUENCE [LARGE SCALE GENOMIC DNA]</scope>
    <source>
        <strain evidence="6 7">CGMCC 1.3442</strain>
    </source>
</reference>
<dbReference type="GO" id="GO:0016810">
    <property type="term" value="F:hydrolase activity, acting on carbon-nitrogen (but not peptide) bonds"/>
    <property type="evidence" value="ECO:0007669"/>
    <property type="project" value="InterPro"/>
</dbReference>
<evidence type="ECO:0000256" key="4">
    <source>
        <dbReference type="PIRSR" id="PIRSR001238-3"/>
    </source>
</evidence>
<sequence>MITLIKNAETYAPEYLGAKDLLIADQKIAKISEHIDMPEWVPTIDANGKIVTPGFIDGHVHITGGGGEGSFHTRTPELNLTDATTSGVTTVVGVIGTDGTTRTMTNLVAKAKALREEGITCYALTGNYHVPVRTLTGKLEDDIMLIDVIIGAGEIAIADHRSSQPTAEELAKIGSQARIGGMLSGKKGIVNVHVGHGSDRLQLIEQVTEETNIPVEQFHPTHINRNEDLFQDGLKYAKKGGFIDFTTSTIPNRSTDQTLKSSQALKRMLVEGVPLEQMTFTSDAQGSLPQFNDKGELVGLKVGKIKSLHEAFVESVKDEGIELSQALQVITKNPATILGLKQKGFLREGQDADLVLLDDSLEIDTVMALGQVMVQDKQAVVKGTFED</sequence>
<dbReference type="GO" id="GO:0006508">
    <property type="term" value="P:proteolysis"/>
    <property type="evidence" value="ECO:0007669"/>
    <property type="project" value="UniProtKB-KW"/>
</dbReference>
<dbReference type="Pfam" id="PF01979">
    <property type="entry name" value="Amidohydro_1"/>
    <property type="match status" value="1"/>
</dbReference>
<keyword evidence="1 4" id="KW-0862">Zinc</keyword>
<organism evidence="6 7">
    <name type="scientific">Tenuibacillus multivorans</name>
    <dbReference type="NCBI Taxonomy" id="237069"/>
    <lineage>
        <taxon>Bacteria</taxon>
        <taxon>Bacillati</taxon>
        <taxon>Bacillota</taxon>
        <taxon>Bacilli</taxon>
        <taxon>Bacillales</taxon>
        <taxon>Bacillaceae</taxon>
        <taxon>Tenuibacillus</taxon>
    </lineage>
</organism>
<feature type="binding site" evidence="3">
    <location>
        <position position="161"/>
    </location>
    <ligand>
        <name>substrate</name>
    </ligand>
</feature>
<feature type="binding site" evidence="3">
    <location>
        <begin position="66"/>
        <end position="68"/>
    </location>
    <ligand>
        <name>substrate</name>
    </ligand>
</feature>
<dbReference type="InterPro" id="IPR050378">
    <property type="entry name" value="Metallo-dep_Hydrolases_sf"/>
</dbReference>
<keyword evidence="1" id="KW-0645">Protease</keyword>
<evidence type="ECO:0000256" key="2">
    <source>
        <dbReference type="PIRSR" id="PIRSR001238-1"/>
    </source>
</evidence>
<feature type="binding site" evidence="4">
    <location>
        <position position="222"/>
    </location>
    <ligand>
        <name>Zn(2+)</name>
        <dbReference type="ChEBI" id="CHEBI:29105"/>
        <label>2</label>
        <note>catalytic</note>
    </ligand>
</feature>
<dbReference type="PANTHER" id="PTHR11647:SF1">
    <property type="entry name" value="COLLAPSIN RESPONSE MEDIATOR PROTEIN"/>
    <property type="match status" value="1"/>
</dbReference>
<dbReference type="InterPro" id="IPR010229">
    <property type="entry name" value="Pept_M38_dipep"/>
</dbReference>
<dbReference type="OrthoDB" id="9775607at2"/>
<keyword evidence="7" id="KW-1185">Reference proteome</keyword>
<comment type="subcellular location">
    <subcellularLocation>
        <location evidence="1">Cytoplasm</location>
    </subcellularLocation>
</comment>
<dbReference type="GO" id="GO:0005737">
    <property type="term" value="C:cytoplasm"/>
    <property type="evidence" value="ECO:0007669"/>
    <property type="project" value="UniProtKB-SubCell"/>
</dbReference>
<dbReference type="InterPro" id="IPR006680">
    <property type="entry name" value="Amidohydro-rel"/>
</dbReference>
<dbReference type="PIRSF" id="PIRSF001238">
    <property type="entry name" value="IadA"/>
    <property type="match status" value="1"/>
</dbReference>
<feature type="binding site" evidence="4">
    <location>
        <position position="59"/>
    </location>
    <ligand>
        <name>Zn(2+)</name>
        <dbReference type="ChEBI" id="CHEBI:29105"/>
        <label>1</label>
        <note>catalytic</note>
    </ligand>
</feature>
<feature type="binding site" evidence="4">
    <location>
        <position position="193"/>
    </location>
    <ligand>
        <name>Zn(2+)</name>
        <dbReference type="ChEBI" id="CHEBI:29105"/>
        <label>2</label>
        <note>catalytic</note>
    </ligand>
</feature>
<feature type="binding site" evidence="4">
    <location>
        <position position="283"/>
    </location>
    <ligand>
        <name>Zn(2+)</name>
        <dbReference type="ChEBI" id="CHEBI:29105"/>
        <label>1</label>
        <note>catalytic</note>
    </ligand>
</feature>
<feature type="binding site" evidence="3">
    <location>
        <position position="287"/>
    </location>
    <ligand>
        <name>substrate</name>
    </ligand>
</feature>
<gene>
    <name evidence="6" type="ORF">SAMN05216498_0801</name>
</gene>
<evidence type="ECO:0000313" key="7">
    <source>
        <dbReference type="Proteomes" id="UP000199334"/>
    </source>
</evidence>
<protein>
    <recommendedName>
        <fullName evidence="1">Isoaspartyl dipeptidase</fullName>
        <ecNumber evidence="1">3.4.19.-</ecNumber>
    </recommendedName>
</protein>
<dbReference type="AlphaFoldDB" id="A0A1G9WLI7"/>
<feature type="binding site" evidence="3">
    <location>
        <position position="97"/>
    </location>
    <ligand>
        <name>substrate</name>
    </ligand>
</feature>
<name>A0A1G9WLI7_9BACI</name>
<dbReference type="Gene3D" id="2.30.40.10">
    <property type="entry name" value="Urease, subunit C, domain 1"/>
    <property type="match status" value="1"/>
</dbReference>
<keyword evidence="1" id="KW-0482">Metalloprotease</keyword>
<proteinExistence type="inferred from homology"/>
<evidence type="ECO:0000259" key="5">
    <source>
        <dbReference type="Pfam" id="PF01979"/>
    </source>
</evidence>
<dbReference type="GO" id="GO:0008237">
    <property type="term" value="F:metallopeptidase activity"/>
    <property type="evidence" value="ECO:0007669"/>
    <property type="project" value="UniProtKB-KW"/>
</dbReference>
<dbReference type="GO" id="GO:0008798">
    <property type="term" value="F:beta-aspartyl-peptidase activity"/>
    <property type="evidence" value="ECO:0007669"/>
    <property type="project" value="InterPro"/>
</dbReference>
<evidence type="ECO:0000256" key="3">
    <source>
        <dbReference type="PIRSR" id="PIRSR001238-2"/>
    </source>
</evidence>
<feature type="active site" description="Proton acceptor" evidence="2">
    <location>
        <position position="283"/>
    </location>
</feature>
<keyword evidence="1" id="KW-0378">Hydrolase</keyword>
<dbReference type="SUPFAM" id="SSF51338">
    <property type="entry name" value="Composite domain of metallo-dependent hydrolases"/>
    <property type="match status" value="1"/>
</dbReference>
<keyword evidence="1 4" id="KW-0479">Metal-binding</keyword>
<dbReference type="STRING" id="237069.SAMN05216498_0801"/>